<feature type="chain" id="PRO_5039906614" evidence="2">
    <location>
        <begin position="22"/>
        <end position="183"/>
    </location>
</feature>
<dbReference type="Proteomes" id="UP000265618">
    <property type="component" value="Unassembled WGS sequence"/>
</dbReference>
<sequence length="183" mass="20174">SVLALFCAICGAILVVKGTRSQEICSDARSSVLTVNDSYMSYSEDAEGETTYRCDVCLTYGPDRYYYASSSLTGAFSGDYYTADDFCDMFTTGLNLDMYVLQSLSTGFCTEDKVSAVTPEQYDVCCKWGTTFLLLGILVLVLVPVTIAGGIIGYKWELGREIKLFTWVKGKFSSKTNDDIEYA</sequence>
<keyword evidence="1" id="KW-1133">Transmembrane helix</keyword>
<reference evidence="3 4" key="1">
    <citation type="journal article" date="2018" name="PLoS ONE">
        <title>The draft genome of Kipferlia bialata reveals reductive genome evolution in fornicate parasites.</title>
        <authorList>
            <person name="Tanifuji G."/>
            <person name="Takabayashi S."/>
            <person name="Kume K."/>
            <person name="Takagi M."/>
            <person name="Nakayama T."/>
            <person name="Kamikawa R."/>
            <person name="Inagaki Y."/>
            <person name="Hashimoto T."/>
        </authorList>
    </citation>
    <scope>NUCLEOTIDE SEQUENCE [LARGE SCALE GENOMIC DNA]</scope>
    <source>
        <strain evidence="3">NY0173</strain>
    </source>
</reference>
<evidence type="ECO:0000256" key="2">
    <source>
        <dbReference type="SAM" id="SignalP"/>
    </source>
</evidence>
<accession>A0A9K3GK02</accession>
<evidence type="ECO:0000256" key="1">
    <source>
        <dbReference type="SAM" id="Phobius"/>
    </source>
</evidence>
<name>A0A9K3GK02_9EUKA</name>
<feature type="signal peptide" evidence="2">
    <location>
        <begin position="1"/>
        <end position="21"/>
    </location>
</feature>
<gene>
    <name evidence="3" type="ORF">KIPB_006768</name>
</gene>
<evidence type="ECO:0000313" key="3">
    <source>
        <dbReference type="EMBL" id="GIQ85140.1"/>
    </source>
</evidence>
<proteinExistence type="predicted"/>
<feature type="transmembrane region" description="Helical" evidence="1">
    <location>
        <begin position="132"/>
        <end position="154"/>
    </location>
</feature>
<organism evidence="3 4">
    <name type="scientific">Kipferlia bialata</name>
    <dbReference type="NCBI Taxonomy" id="797122"/>
    <lineage>
        <taxon>Eukaryota</taxon>
        <taxon>Metamonada</taxon>
        <taxon>Carpediemonas-like organisms</taxon>
        <taxon>Kipferlia</taxon>
    </lineage>
</organism>
<keyword evidence="2" id="KW-0732">Signal</keyword>
<dbReference type="AlphaFoldDB" id="A0A9K3GK02"/>
<keyword evidence="4" id="KW-1185">Reference proteome</keyword>
<comment type="caution">
    <text evidence="3">The sequence shown here is derived from an EMBL/GenBank/DDBJ whole genome shotgun (WGS) entry which is preliminary data.</text>
</comment>
<keyword evidence="1" id="KW-0472">Membrane</keyword>
<keyword evidence="1" id="KW-0812">Transmembrane</keyword>
<dbReference type="EMBL" id="BDIP01001787">
    <property type="protein sequence ID" value="GIQ85140.1"/>
    <property type="molecule type" value="Genomic_DNA"/>
</dbReference>
<evidence type="ECO:0000313" key="4">
    <source>
        <dbReference type="Proteomes" id="UP000265618"/>
    </source>
</evidence>
<feature type="non-terminal residue" evidence="3">
    <location>
        <position position="1"/>
    </location>
</feature>
<protein>
    <submittedName>
        <fullName evidence="3">Uncharacterized protein</fullName>
    </submittedName>
</protein>